<proteinExistence type="predicted"/>
<evidence type="ECO:0000313" key="1">
    <source>
        <dbReference type="EMBL" id="PDQ18564.1"/>
    </source>
</evidence>
<organism evidence="1 2">
    <name type="scientific">Mesorhizobium sanjuanii</name>
    <dbReference type="NCBI Taxonomy" id="2037900"/>
    <lineage>
        <taxon>Bacteria</taxon>
        <taxon>Pseudomonadati</taxon>
        <taxon>Pseudomonadota</taxon>
        <taxon>Alphaproteobacteria</taxon>
        <taxon>Hyphomicrobiales</taxon>
        <taxon>Phyllobacteriaceae</taxon>
        <taxon>Mesorhizobium</taxon>
    </lineage>
</organism>
<dbReference type="SUPFAM" id="SSF110087">
    <property type="entry name" value="DR1885-like metal-binding protein"/>
    <property type="match status" value="1"/>
</dbReference>
<dbReference type="AlphaFoldDB" id="A0A2A6F9N8"/>
<dbReference type="EMBL" id="NWQG01000178">
    <property type="protein sequence ID" value="PDQ18564.1"/>
    <property type="molecule type" value="Genomic_DNA"/>
</dbReference>
<gene>
    <name evidence="1" type="ORF">CN311_24085</name>
</gene>
<dbReference type="Proteomes" id="UP000219182">
    <property type="component" value="Unassembled WGS sequence"/>
</dbReference>
<sequence length="140" mass="14351">MGHPACLLAGLPPVFAAEQGVTLSAPWIRLVISSRPAAGYFDLSNDSDEIHQIVGASSPACGTLMLHRSVSQGGTDRMVLVKSVPVAAHGSVSFAPGGYHLMCMSPAPDLKVGNPVPVTLRFGDGGTLSANFPVRGATGK</sequence>
<comment type="caution">
    <text evidence="1">The sequence shown here is derived from an EMBL/GenBank/DDBJ whole genome shotgun (WGS) entry which is preliminary data.</text>
</comment>
<name>A0A2A6F9N8_9HYPH</name>
<dbReference type="PANTHER" id="PTHR36302">
    <property type="entry name" value="BLR7088 PROTEIN"/>
    <property type="match status" value="1"/>
</dbReference>
<dbReference type="InterPro" id="IPR036182">
    <property type="entry name" value="PCuAC_sf"/>
</dbReference>
<evidence type="ECO:0008006" key="3">
    <source>
        <dbReference type="Google" id="ProtNLM"/>
    </source>
</evidence>
<protein>
    <recommendedName>
        <fullName evidence="3">Copper chaperone PCu(A)C</fullName>
    </recommendedName>
</protein>
<dbReference type="PANTHER" id="PTHR36302:SF1">
    <property type="entry name" value="COPPER CHAPERONE PCU(A)C"/>
    <property type="match status" value="1"/>
</dbReference>
<dbReference type="RefSeq" id="WP_097576177.1">
    <property type="nucleotide sequence ID" value="NZ_NWQG01000178.1"/>
</dbReference>
<dbReference type="InterPro" id="IPR058248">
    <property type="entry name" value="Lxx211020-like"/>
</dbReference>
<evidence type="ECO:0000313" key="2">
    <source>
        <dbReference type="Proteomes" id="UP000219182"/>
    </source>
</evidence>
<dbReference type="Pfam" id="PF04314">
    <property type="entry name" value="PCuAC"/>
    <property type="match status" value="1"/>
</dbReference>
<reference evidence="1 2" key="1">
    <citation type="submission" date="2017-09" db="EMBL/GenBank/DDBJ databases">
        <title>Mesorhizobum sanjuanii sp. nov. isolated from nodules of Lotus tenuis in saline-alkaline lowlands of Flooding Pampa.</title>
        <authorList>
            <person name="Sannazzaro A.I."/>
            <person name="Torres Tejerizo G.A."/>
            <person name="Fontana F."/>
            <person name="Cumpa Velazquez L.M."/>
            <person name="Hansen L."/>
            <person name="Pistorio M."/>
            <person name="Estrella M.J."/>
        </authorList>
    </citation>
    <scope>NUCLEOTIDE SEQUENCE [LARGE SCALE GENOMIC DNA]</scope>
    <source>
        <strain evidence="1 2">BSA136</strain>
    </source>
</reference>
<keyword evidence="2" id="KW-1185">Reference proteome</keyword>
<dbReference type="InterPro" id="IPR007410">
    <property type="entry name" value="LpqE-like"/>
</dbReference>
<accession>A0A2A6F9N8</accession>
<dbReference type="Gene3D" id="2.60.40.1890">
    <property type="entry name" value="PCu(A)C copper chaperone"/>
    <property type="match status" value="1"/>
</dbReference>